<evidence type="ECO:0000313" key="1">
    <source>
        <dbReference type="EMBL" id="CDL25577.1"/>
    </source>
</evidence>
<dbReference type="Proteomes" id="UP000019199">
    <property type="component" value="Unassembled WGS sequence"/>
</dbReference>
<accession>W1EXS3</accession>
<organism evidence="1 2">
    <name type="scientific">Escherichia coli ISC7</name>
    <dbReference type="NCBI Taxonomy" id="1432555"/>
    <lineage>
        <taxon>Bacteria</taxon>
        <taxon>Pseudomonadati</taxon>
        <taxon>Pseudomonadota</taxon>
        <taxon>Gammaproteobacteria</taxon>
        <taxon>Enterobacterales</taxon>
        <taxon>Enterobacteriaceae</taxon>
        <taxon>Escherichia</taxon>
    </lineage>
</organism>
<evidence type="ECO:0000313" key="2">
    <source>
        <dbReference type="Proteomes" id="UP000019199"/>
    </source>
</evidence>
<comment type="caution">
    <text evidence="1">The sequence shown here is derived from an EMBL/GenBank/DDBJ whole genome shotgun (WGS) entry which is preliminary data.</text>
</comment>
<proteinExistence type="predicted"/>
<reference evidence="1 2" key="1">
    <citation type="submission" date="2013-10" db="EMBL/GenBank/DDBJ databases">
        <title>Antibiotic resistance diversity of beta-lactamase producers in the General Hospital Vienna.</title>
        <authorList>
            <person name="Barisic I."/>
            <person name="Mitteregger D."/>
            <person name="Hirschl A.M."/>
            <person name="Noehammer C."/>
            <person name="Wiesinger-Mayr H."/>
        </authorList>
    </citation>
    <scope>NUCLEOTIDE SEQUENCE [LARGE SCALE GENOMIC DNA]</scope>
    <source>
        <strain evidence="1 2">ISC7</strain>
    </source>
</reference>
<dbReference type="AlphaFoldDB" id="W1EXS3"/>
<dbReference type="EMBL" id="CBWN010000038">
    <property type="protein sequence ID" value="CDL25577.1"/>
    <property type="molecule type" value="Genomic_DNA"/>
</dbReference>
<protein>
    <submittedName>
        <fullName evidence="1">Uncharacterized protein</fullName>
    </submittedName>
</protein>
<name>W1EXS3_ECOLX</name>
<sequence>MDFLKSQQGKSAKKRQIAEKRPQLYTKSLSLSGVLLILDDDRFHLKGNDKKKIIFLPLFII</sequence>